<keyword evidence="8" id="KW-0539">Nucleus</keyword>
<feature type="region of interest" description="Disordered" evidence="9">
    <location>
        <begin position="102"/>
        <end position="159"/>
    </location>
</feature>
<evidence type="ECO:0000259" key="10">
    <source>
        <dbReference type="SMART" id="SM01280"/>
    </source>
</evidence>
<dbReference type="InterPro" id="IPR056791">
    <property type="entry name" value="Znf_Mcm10_C"/>
</dbReference>
<gene>
    <name evidence="11" type="ORF">CM83_61235</name>
    <name evidence="12" type="ORF">CM83_61236</name>
</gene>
<dbReference type="GO" id="GO:0003688">
    <property type="term" value="F:DNA replication origin binding"/>
    <property type="evidence" value="ECO:0007669"/>
    <property type="project" value="TreeGrafter"/>
</dbReference>
<reference evidence="12" key="1">
    <citation type="journal article" date="2014" name="PLoS ONE">
        <title>Transcriptome-Based Identification of ABC Transporters in the Western Tarnished Plant Bug Lygus hesperus.</title>
        <authorList>
            <person name="Hull J.J."/>
            <person name="Chaney K."/>
            <person name="Geib S.M."/>
            <person name="Fabrick J.A."/>
            <person name="Brent C.S."/>
            <person name="Walsh D."/>
            <person name="Lavine L.C."/>
        </authorList>
    </citation>
    <scope>NUCLEOTIDE SEQUENCE</scope>
</reference>
<proteinExistence type="inferred from homology"/>
<dbReference type="InterPro" id="IPR040184">
    <property type="entry name" value="Mcm10"/>
</dbReference>
<dbReference type="FunFam" id="2.40.50.140:FF:000174">
    <property type="entry name" value="DNA replication licensing factor mcm10"/>
    <property type="match status" value="1"/>
</dbReference>
<evidence type="ECO:0000313" key="12">
    <source>
        <dbReference type="EMBL" id="JAG20936.1"/>
    </source>
</evidence>
<protein>
    <recommendedName>
        <fullName evidence="3">Protein MCM10 homolog</fullName>
    </recommendedName>
</protein>
<dbReference type="Pfam" id="PF09332">
    <property type="entry name" value="Mcm10"/>
    <property type="match status" value="1"/>
</dbReference>
<organism evidence="12">
    <name type="scientific">Lygus hesperus</name>
    <name type="common">Western plant bug</name>
    <dbReference type="NCBI Taxonomy" id="30085"/>
    <lineage>
        <taxon>Eukaryota</taxon>
        <taxon>Metazoa</taxon>
        <taxon>Ecdysozoa</taxon>
        <taxon>Arthropoda</taxon>
        <taxon>Hexapoda</taxon>
        <taxon>Insecta</taxon>
        <taxon>Pterygota</taxon>
        <taxon>Neoptera</taxon>
        <taxon>Paraneoptera</taxon>
        <taxon>Hemiptera</taxon>
        <taxon>Heteroptera</taxon>
        <taxon>Panheteroptera</taxon>
        <taxon>Cimicomorpha</taxon>
        <taxon>Miridae</taxon>
        <taxon>Mirini</taxon>
        <taxon>Lygus</taxon>
    </lineage>
</organism>
<dbReference type="SMART" id="SM01280">
    <property type="entry name" value="Mcm10"/>
    <property type="match status" value="1"/>
</dbReference>
<dbReference type="GO" id="GO:0043596">
    <property type="term" value="C:nuclear replication fork"/>
    <property type="evidence" value="ECO:0007669"/>
    <property type="project" value="TreeGrafter"/>
</dbReference>
<evidence type="ECO:0000256" key="5">
    <source>
        <dbReference type="ARBA" id="ARBA00022723"/>
    </source>
</evidence>
<sequence>MEGFDDIDMNAMLDEIEEESKDFAKPKIAMKKVLIDVNVPFLDIDGPTKESPKTGDKMKAPPMKDQNPKSESVVHAGDTDSSEDEENKYFEEQTYNSCGSDLRKLMKNTSGGSSSFTPTVSPKVPEKSKPTKSPNHYVFGLSSDPVKKPASEDKQSANKNFDSYRDPIFGLSIVNPLLSSATMKARMTGRTPVSFFKLKNHVEHGDLKTDWVIGGVLVNKSPTRVSQKGNKYMIWTLSDLKTGLLTASLFLFRRAYDQLWKTQAGAVIGVLNPSPLSQNEKSGKSKDQAQLSINDPDQVMMLGRSKDLGTCKGKKKDGSECQAFVNARECGFCNYHVASAYRDYKGRAELQSPTCGSMKSLQNKVLGKNEVFYGGKSYVAQPTKGSSKKVLEQDKKRLVNLGGLGPKEPAKPLDPLSANQLSARSVSLLNMLGKSTSSNKPSSTLESKDAKRLSTLSTSSKTESPTTSKQSVKLQKSSTLVPPKLKNPELSNPEGEFIEFDIPAPKPITKKLDTKQLCTSNNKTTKRSVEKKSQNKFNSLINLKSDSPKDATSGYSLKTEKSVSAVSSIVSTLEKEKRNVSVTDAKMTGEDEENIKKLQERSPSTVNALPVKGEETIRIMVDTVTRSPTSRLSKAKLRALQVVKKNGGITRENPRGVTREEVVNRGLKRQFQEEEDDAKEELKNSVLSARFLELMNMESKHSDLLEAFDRQVEDAYYEKLEKKEQMEEKMMSIYKLECKAVRCMKCRYTWFSASDACKADRHPLKVVDALKRFFKCNDCGNRTVSLSILPLLPCKKCSSTSWVKTAMMKERIVKNSHELSIRGGEQKYINSVATNTSINLLVPE</sequence>
<keyword evidence="5" id="KW-0479">Metal-binding</keyword>
<evidence type="ECO:0000256" key="6">
    <source>
        <dbReference type="ARBA" id="ARBA00022771"/>
    </source>
</evidence>
<feature type="domain" description="Replication factor Mcm10 C-terminal" evidence="10">
    <location>
        <begin position="379"/>
        <end position="831"/>
    </location>
</feature>
<dbReference type="PANTHER" id="PTHR13454:SF11">
    <property type="entry name" value="PROTEIN MCM10 HOMOLOG"/>
    <property type="match status" value="1"/>
</dbReference>
<comment type="similarity">
    <text evidence="2">Belongs to the MCM10 family.</text>
</comment>
<dbReference type="InterPro" id="IPR015411">
    <property type="entry name" value="Rep_factor_Mcm10_C"/>
</dbReference>
<evidence type="ECO:0000256" key="8">
    <source>
        <dbReference type="ARBA" id="ARBA00023242"/>
    </source>
</evidence>
<dbReference type="Gene3D" id="2.40.50.140">
    <property type="entry name" value="Nucleic acid-binding proteins"/>
    <property type="match status" value="1"/>
</dbReference>
<evidence type="ECO:0000256" key="7">
    <source>
        <dbReference type="ARBA" id="ARBA00022833"/>
    </source>
</evidence>
<dbReference type="InterPro" id="IPR012340">
    <property type="entry name" value="NA-bd_OB-fold"/>
</dbReference>
<dbReference type="EMBL" id="GBHO01022668">
    <property type="protein sequence ID" value="JAG20936.1"/>
    <property type="molecule type" value="Transcribed_RNA"/>
</dbReference>
<dbReference type="EMBL" id="GBHO01022670">
    <property type="protein sequence ID" value="JAG20934.1"/>
    <property type="molecule type" value="Transcribed_RNA"/>
</dbReference>
<feature type="region of interest" description="Disordered" evidence="9">
    <location>
        <begin position="41"/>
        <end position="87"/>
    </location>
</feature>
<evidence type="ECO:0000256" key="9">
    <source>
        <dbReference type="SAM" id="MobiDB-lite"/>
    </source>
</evidence>
<evidence type="ECO:0000256" key="4">
    <source>
        <dbReference type="ARBA" id="ARBA00022705"/>
    </source>
</evidence>
<feature type="compositionally biased region" description="Basic and acidic residues" evidence="9">
    <location>
        <begin position="145"/>
        <end position="156"/>
    </location>
</feature>
<accession>A0A0A9XMR4</accession>
<dbReference type="Pfam" id="PF24863">
    <property type="entry name" value="zf-CCCH_Mcm10"/>
    <property type="match status" value="1"/>
</dbReference>
<keyword evidence="6" id="KW-0863">Zinc-finger</keyword>
<name>A0A0A9XMR4_LYGHE</name>
<dbReference type="Pfam" id="PF22379">
    <property type="entry name" value="OB_MCM10"/>
    <property type="match status" value="1"/>
</dbReference>
<dbReference type="GO" id="GO:0008270">
    <property type="term" value="F:zinc ion binding"/>
    <property type="evidence" value="ECO:0007669"/>
    <property type="project" value="UniProtKB-KW"/>
</dbReference>
<keyword evidence="4" id="KW-0235">DNA replication</keyword>
<dbReference type="InterPro" id="IPR015408">
    <property type="entry name" value="Znf_Mcm10/DnaG"/>
</dbReference>
<evidence type="ECO:0000256" key="1">
    <source>
        <dbReference type="ARBA" id="ARBA00004123"/>
    </source>
</evidence>
<feature type="compositionally biased region" description="Basic and acidic residues" evidence="9">
    <location>
        <begin position="46"/>
        <end position="59"/>
    </location>
</feature>
<dbReference type="GO" id="GO:0006270">
    <property type="term" value="P:DNA replication initiation"/>
    <property type="evidence" value="ECO:0007669"/>
    <property type="project" value="InterPro"/>
</dbReference>
<feature type="compositionally biased region" description="Polar residues" evidence="9">
    <location>
        <begin position="107"/>
        <end position="120"/>
    </location>
</feature>
<comment type="subcellular location">
    <subcellularLocation>
        <location evidence="1">Nucleus</location>
    </subcellularLocation>
</comment>
<reference evidence="12" key="2">
    <citation type="submission" date="2014-07" db="EMBL/GenBank/DDBJ databases">
        <authorList>
            <person name="Hull J."/>
        </authorList>
    </citation>
    <scope>NUCLEOTIDE SEQUENCE</scope>
</reference>
<evidence type="ECO:0000256" key="2">
    <source>
        <dbReference type="ARBA" id="ARBA00009679"/>
    </source>
</evidence>
<evidence type="ECO:0000256" key="3">
    <source>
        <dbReference type="ARBA" id="ARBA00017770"/>
    </source>
</evidence>
<keyword evidence="7" id="KW-0862">Zinc</keyword>
<feature type="region of interest" description="Disordered" evidence="9">
    <location>
        <begin position="432"/>
        <end position="494"/>
    </location>
</feature>
<feature type="compositionally biased region" description="Low complexity" evidence="9">
    <location>
        <begin position="453"/>
        <end position="471"/>
    </location>
</feature>
<dbReference type="PANTHER" id="PTHR13454">
    <property type="entry name" value="PROTEIN MCM10 HOMOLOG"/>
    <property type="match status" value="1"/>
</dbReference>
<evidence type="ECO:0000313" key="11">
    <source>
        <dbReference type="EMBL" id="JAG20934.1"/>
    </source>
</evidence>
<dbReference type="Pfam" id="PF09329">
    <property type="entry name" value="zf-primase"/>
    <property type="match status" value="1"/>
</dbReference>
<dbReference type="InterPro" id="IPR055065">
    <property type="entry name" value="OB_MCM10"/>
</dbReference>
<dbReference type="AlphaFoldDB" id="A0A0A9XMR4"/>
<dbReference type="GO" id="GO:0003697">
    <property type="term" value="F:single-stranded DNA binding"/>
    <property type="evidence" value="ECO:0007669"/>
    <property type="project" value="InterPro"/>
</dbReference>
<feature type="compositionally biased region" description="Polar residues" evidence="9">
    <location>
        <begin position="432"/>
        <end position="445"/>
    </location>
</feature>